<dbReference type="InterPro" id="IPR019109">
    <property type="entry name" value="MamF_MmsF"/>
</dbReference>
<evidence type="ECO:0008006" key="8">
    <source>
        <dbReference type="Google" id="ProtNLM"/>
    </source>
</evidence>
<comment type="caution">
    <text evidence="6">The sequence shown here is derived from an EMBL/GenBank/DDBJ whole genome shotgun (WGS) entry which is preliminary data.</text>
</comment>
<evidence type="ECO:0000313" key="6">
    <source>
        <dbReference type="EMBL" id="GAA4114964.1"/>
    </source>
</evidence>
<proteinExistence type="predicted"/>
<evidence type="ECO:0000256" key="1">
    <source>
        <dbReference type="ARBA" id="ARBA00004141"/>
    </source>
</evidence>
<feature type="transmembrane region" description="Helical" evidence="5">
    <location>
        <begin position="12"/>
        <end position="31"/>
    </location>
</feature>
<evidence type="ECO:0000256" key="2">
    <source>
        <dbReference type="ARBA" id="ARBA00022692"/>
    </source>
</evidence>
<keyword evidence="4 5" id="KW-0472">Membrane</keyword>
<keyword evidence="3 5" id="KW-1133">Transmembrane helix</keyword>
<evidence type="ECO:0000313" key="7">
    <source>
        <dbReference type="Proteomes" id="UP001500459"/>
    </source>
</evidence>
<reference evidence="7" key="1">
    <citation type="journal article" date="2019" name="Int. J. Syst. Evol. Microbiol.">
        <title>The Global Catalogue of Microorganisms (GCM) 10K type strain sequencing project: providing services to taxonomists for standard genome sequencing and annotation.</title>
        <authorList>
            <consortium name="The Broad Institute Genomics Platform"/>
            <consortium name="The Broad Institute Genome Sequencing Center for Infectious Disease"/>
            <person name="Wu L."/>
            <person name="Ma J."/>
        </authorList>
    </citation>
    <scope>NUCLEOTIDE SEQUENCE [LARGE SCALE GENOMIC DNA]</scope>
    <source>
        <strain evidence="7">JCM 17106</strain>
    </source>
</reference>
<accession>A0ABP7XFT3</accession>
<feature type="transmembrane region" description="Helical" evidence="5">
    <location>
        <begin position="43"/>
        <end position="65"/>
    </location>
</feature>
<dbReference type="RefSeq" id="WP_344926087.1">
    <property type="nucleotide sequence ID" value="NZ_BAABCW010000004.1"/>
</dbReference>
<evidence type="ECO:0000256" key="4">
    <source>
        <dbReference type="ARBA" id="ARBA00023136"/>
    </source>
</evidence>
<organism evidence="6 7">
    <name type="scientific">Aquimarina addita</name>
    <dbReference type="NCBI Taxonomy" id="870485"/>
    <lineage>
        <taxon>Bacteria</taxon>
        <taxon>Pseudomonadati</taxon>
        <taxon>Bacteroidota</taxon>
        <taxon>Flavobacteriia</taxon>
        <taxon>Flavobacteriales</taxon>
        <taxon>Flavobacteriaceae</taxon>
        <taxon>Aquimarina</taxon>
    </lineage>
</organism>
<gene>
    <name evidence="6" type="ORF">GCM10022393_14860</name>
</gene>
<dbReference type="EMBL" id="BAABCW010000004">
    <property type="protein sequence ID" value="GAA4114964.1"/>
    <property type="molecule type" value="Genomic_DNA"/>
</dbReference>
<dbReference type="Proteomes" id="UP001500459">
    <property type="component" value="Unassembled WGS sequence"/>
</dbReference>
<keyword evidence="2 5" id="KW-0812">Transmembrane</keyword>
<comment type="subcellular location">
    <subcellularLocation>
        <location evidence="1">Membrane</location>
        <topology evidence="1">Multi-pass membrane protein</topology>
    </subcellularLocation>
</comment>
<keyword evidence="7" id="KW-1185">Reference proteome</keyword>
<name>A0ABP7XFT3_9FLAO</name>
<evidence type="ECO:0000256" key="3">
    <source>
        <dbReference type="ARBA" id="ARBA00022989"/>
    </source>
</evidence>
<feature type="transmembrane region" description="Helical" evidence="5">
    <location>
        <begin position="71"/>
        <end position="89"/>
    </location>
</feature>
<dbReference type="Pfam" id="PF09685">
    <property type="entry name" value="MamF_MmsF"/>
    <property type="match status" value="1"/>
</dbReference>
<evidence type="ECO:0000256" key="5">
    <source>
        <dbReference type="SAM" id="Phobius"/>
    </source>
</evidence>
<sequence length="111" mass="12322">MESHEGTKQEKTTAIIAYVTIIGTIAALFMNQKKETPFISFHIRQALGLWIIFFVLGAFTSMFFNSLLISTPFYISIFALISFGLITAANGEEKPVPILGGLLQKVFAFIK</sequence>
<protein>
    <recommendedName>
        <fullName evidence="8">DUF4870 domain-containing protein</fullName>
    </recommendedName>
</protein>